<keyword evidence="1" id="KW-0812">Transmembrane</keyword>
<name>A6BH31_9FIRM</name>
<dbReference type="Pfam" id="PF14897">
    <property type="entry name" value="EpsG"/>
    <property type="match status" value="1"/>
</dbReference>
<feature type="transmembrane region" description="Helical" evidence="1">
    <location>
        <begin position="309"/>
        <end position="327"/>
    </location>
</feature>
<dbReference type="RefSeq" id="WP_006427185.1">
    <property type="nucleotide sequence ID" value="NZ_DS264393.1"/>
</dbReference>
<dbReference type="Proteomes" id="UP000004016">
    <property type="component" value="Unassembled WGS sequence"/>
</dbReference>
<dbReference type="InterPro" id="IPR049458">
    <property type="entry name" value="EpsG-like"/>
</dbReference>
<accession>A6BH31</accession>
<keyword evidence="1" id="KW-0472">Membrane</keyword>
<feature type="transmembrane region" description="Helical" evidence="1">
    <location>
        <begin position="286"/>
        <end position="303"/>
    </location>
</feature>
<proteinExistence type="predicted"/>
<dbReference type="HOGENOM" id="CLU_059692_2_0_9"/>
<feature type="transmembrane region" description="Helical" evidence="1">
    <location>
        <begin position="134"/>
        <end position="152"/>
    </location>
</feature>
<dbReference type="eggNOG" id="ENOG50307JY">
    <property type="taxonomic scope" value="Bacteria"/>
</dbReference>
<reference evidence="2 3" key="2">
    <citation type="submission" date="2007-04" db="EMBL/GenBank/DDBJ databases">
        <title>Draft genome sequence of Dorea longicatena (DSM 13814).</title>
        <authorList>
            <person name="Sudarsanam P."/>
            <person name="Ley R."/>
            <person name="Guruge J."/>
            <person name="Turnbaugh P.J."/>
            <person name="Mahowald M."/>
            <person name="Liep D."/>
            <person name="Gordon J."/>
        </authorList>
    </citation>
    <scope>NUCLEOTIDE SEQUENCE [LARGE SCALE GENOMIC DNA]</scope>
    <source>
        <strain evidence="2 3">DSM 13814</strain>
    </source>
</reference>
<dbReference type="EMBL" id="AAXB02000007">
    <property type="protein sequence ID" value="EDM63019.1"/>
    <property type="molecule type" value="Genomic_DNA"/>
</dbReference>
<comment type="caution">
    <text evidence="2">The sequence shown here is derived from an EMBL/GenBank/DDBJ whole genome shotgun (WGS) entry which is preliminary data.</text>
</comment>
<dbReference type="AlphaFoldDB" id="A6BH31"/>
<reference evidence="2 3" key="1">
    <citation type="submission" date="2007-03" db="EMBL/GenBank/DDBJ databases">
        <authorList>
            <person name="Fulton L."/>
            <person name="Clifton S."/>
            <person name="Fulton B."/>
            <person name="Xu J."/>
            <person name="Minx P."/>
            <person name="Pepin K.H."/>
            <person name="Johnson M."/>
            <person name="Thiruvilangam P."/>
            <person name="Bhonagiri V."/>
            <person name="Nash W.E."/>
            <person name="Mardis E.R."/>
            <person name="Wilson R.K."/>
        </authorList>
    </citation>
    <scope>NUCLEOTIDE SEQUENCE [LARGE SCALE GENOMIC DNA]</scope>
    <source>
        <strain evidence="2 3">DSM 13814</strain>
    </source>
</reference>
<feature type="transmembrane region" description="Helical" evidence="1">
    <location>
        <begin position="259"/>
        <end position="279"/>
    </location>
</feature>
<feature type="transmembrane region" description="Helical" evidence="1">
    <location>
        <begin position="179"/>
        <end position="201"/>
    </location>
</feature>
<evidence type="ECO:0008006" key="4">
    <source>
        <dbReference type="Google" id="ProtNLM"/>
    </source>
</evidence>
<evidence type="ECO:0000313" key="3">
    <source>
        <dbReference type="Proteomes" id="UP000004016"/>
    </source>
</evidence>
<organism evidence="2 3">
    <name type="scientific">Dorea longicatena DSM 13814</name>
    <dbReference type="NCBI Taxonomy" id="411462"/>
    <lineage>
        <taxon>Bacteria</taxon>
        <taxon>Bacillati</taxon>
        <taxon>Bacillota</taxon>
        <taxon>Clostridia</taxon>
        <taxon>Lachnospirales</taxon>
        <taxon>Lachnospiraceae</taxon>
        <taxon>Dorea</taxon>
    </lineage>
</organism>
<protein>
    <recommendedName>
        <fullName evidence="4">EpsG family protein</fullName>
    </recommendedName>
</protein>
<evidence type="ECO:0000313" key="2">
    <source>
        <dbReference type="EMBL" id="EDM63019.1"/>
    </source>
</evidence>
<keyword evidence="1" id="KW-1133">Transmembrane helix</keyword>
<feature type="transmembrane region" description="Helical" evidence="1">
    <location>
        <begin position="108"/>
        <end position="127"/>
    </location>
</feature>
<sequence>MDKNYILIIGWVAVMAMLSVLTSVKQEETVCGKKEYRWRPVWAVVTVLPLIIWCGYRENIGDTWAYKKSFSEMPVSLGGMASYMATVKKDKGFYFVSAVIKCIVGNHVNIYFIVLAAIQAGVLIYVYRKYSSRYLVSFFLFIASTDYISWMFNGIRQFLAVTITFIGIKFILDKKYAKAIILILIASLMHQSALLVIPFIFIAQGKAWNKKTLLFMVAVIAIVAGIGQFTNVLDSMLAETQYKNVVSDWQSWNDNGTNALRVLVYAVPSVLSLIGLRFIRNEDDKVINLCTNMSIVSVGFYIVSMFTSGIFIGRLPIYFSLYSYILLPWEIDHMFTKRSARLIYVVMVVGYLGFYLYSVNNLLG</sequence>
<feature type="transmembrane region" description="Helical" evidence="1">
    <location>
        <begin position="6"/>
        <end position="24"/>
    </location>
</feature>
<evidence type="ECO:0000256" key="1">
    <source>
        <dbReference type="SAM" id="Phobius"/>
    </source>
</evidence>
<feature type="transmembrane region" description="Helical" evidence="1">
    <location>
        <begin position="36"/>
        <end position="56"/>
    </location>
</feature>
<dbReference type="GeneID" id="93138141"/>
<feature type="transmembrane region" description="Helical" evidence="1">
    <location>
        <begin position="213"/>
        <end position="233"/>
    </location>
</feature>
<gene>
    <name evidence="2" type="ORF">DORLON_01607</name>
</gene>
<feature type="transmembrane region" description="Helical" evidence="1">
    <location>
        <begin position="339"/>
        <end position="357"/>
    </location>
</feature>